<dbReference type="GO" id="GO:0019005">
    <property type="term" value="C:SCF ubiquitin ligase complex"/>
    <property type="evidence" value="ECO:0007669"/>
    <property type="project" value="TreeGrafter"/>
</dbReference>
<keyword evidence="3" id="KW-1185">Reference proteome</keyword>
<reference evidence="2" key="2">
    <citation type="submission" date="2020-05" db="UniProtKB">
        <authorList>
            <consortium name="EnsemblMetazoa"/>
        </authorList>
    </citation>
    <scope>IDENTIFICATION</scope>
    <source>
        <strain evidence="2">LVP_AGWG</strain>
    </source>
</reference>
<dbReference type="EnsemblMetazoa" id="AAEL027541-RA">
    <property type="protein sequence ID" value="AAEL027541-PA"/>
    <property type="gene ID" value="AAEL027541"/>
</dbReference>
<accession>A0A6I8TVN3</accession>
<evidence type="ECO:0000256" key="1">
    <source>
        <dbReference type="ARBA" id="ARBA00022786"/>
    </source>
</evidence>
<dbReference type="Gene3D" id="3.80.10.10">
    <property type="entry name" value="Ribonuclease Inhibitor"/>
    <property type="match status" value="2"/>
</dbReference>
<dbReference type="InParanoid" id="A0A6I8TVN3"/>
<evidence type="ECO:0000313" key="3">
    <source>
        <dbReference type="Proteomes" id="UP000008820"/>
    </source>
</evidence>
<dbReference type="InterPro" id="IPR006553">
    <property type="entry name" value="Leu-rich_rpt_Cys-con_subtyp"/>
</dbReference>
<proteinExistence type="predicted"/>
<protein>
    <submittedName>
        <fullName evidence="2">Uncharacterized protein</fullName>
    </submittedName>
</protein>
<dbReference type="Proteomes" id="UP000008820">
    <property type="component" value="Chromosome 1"/>
</dbReference>
<keyword evidence="1" id="KW-0833">Ubl conjugation pathway</keyword>
<dbReference type="Pfam" id="PF12937">
    <property type="entry name" value="F-box-like"/>
    <property type="match status" value="1"/>
</dbReference>
<evidence type="ECO:0000313" key="2">
    <source>
        <dbReference type="EnsemblMetazoa" id="AAEL027541-PA"/>
    </source>
</evidence>
<dbReference type="SUPFAM" id="SSF81383">
    <property type="entry name" value="F-box domain"/>
    <property type="match status" value="1"/>
</dbReference>
<sequence>MEIENLPNELLEKIFRHLPVDDLENAALVCLAWKDIILSVIIPKYVTIHLKPVYPVTHELIPMPSLLSSQMMNPFAKSHYKITIPNEELVQSPEFIDFFMHCGSNLKSLHLQFVQLSEAILKVFPYLSNLEELCLTTESDELYGPRPQNPELYLSSFKNLKTLKLFHPNYFILHNTSLLSSTPLASICFERFEADLRHLKPILQQHSSSLRELTVRVEEMKPFLQYLNSLPDLKLCKLNIKSGGNEDDFTDALIQLFDAQSQTLRVLRIGSELSLRAVSQIPKMLPQLQELELIAESIHDCKAFAELRHLRKLTMSLYDVRAWDESACIESVVDFALSVTFPLISPAVFCSFPNARSFYLEDVDDDTLMRDIIVVQTLMDKVQRVERLDLENYVLKEREILNDSVQRFDTIEGLRMLKYCCRDMSDASLMTMALPELRELHLTHCPRVTFKGISFLVRSCPLIETLHLEYNKIGFNDDCMDVITRKLTRLRRLYLVNLKGLTNESVEIILNNCRNLRELTFSYCIGITMDKAEAIEKLSSLKTLRNLVYS</sequence>
<gene>
    <name evidence="2" type="primary">5565934</name>
</gene>
<dbReference type="InterPro" id="IPR032675">
    <property type="entry name" value="LRR_dom_sf"/>
</dbReference>
<dbReference type="GO" id="GO:0031146">
    <property type="term" value="P:SCF-dependent proteasomal ubiquitin-dependent protein catabolic process"/>
    <property type="evidence" value="ECO:0007669"/>
    <property type="project" value="TreeGrafter"/>
</dbReference>
<dbReference type="PROSITE" id="PS50181">
    <property type="entry name" value="FBOX"/>
    <property type="match status" value="1"/>
</dbReference>
<name>A0A6I8TVN3_AEDAE</name>
<dbReference type="AlphaFoldDB" id="A0A6I8TVN3"/>
<reference evidence="2 3" key="1">
    <citation type="submission" date="2017-06" db="EMBL/GenBank/DDBJ databases">
        <title>Aedes aegypti genome working group (AGWG) sequencing and assembly.</title>
        <authorList>
            <consortium name="Aedes aegypti Genome Working Group (AGWG)"/>
            <person name="Matthews B.J."/>
        </authorList>
    </citation>
    <scope>NUCLEOTIDE SEQUENCE [LARGE SCALE GENOMIC DNA]</scope>
    <source>
        <strain evidence="2 3">LVP_AGWG</strain>
    </source>
</reference>
<organism evidence="2 3">
    <name type="scientific">Aedes aegypti</name>
    <name type="common">Yellowfever mosquito</name>
    <name type="synonym">Culex aegypti</name>
    <dbReference type="NCBI Taxonomy" id="7159"/>
    <lineage>
        <taxon>Eukaryota</taxon>
        <taxon>Metazoa</taxon>
        <taxon>Ecdysozoa</taxon>
        <taxon>Arthropoda</taxon>
        <taxon>Hexapoda</taxon>
        <taxon>Insecta</taxon>
        <taxon>Pterygota</taxon>
        <taxon>Neoptera</taxon>
        <taxon>Endopterygota</taxon>
        <taxon>Diptera</taxon>
        <taxon>Nematocera</taxon>
        <taxon>Culicoidea</taxon>
        <taxon>Culicidae</taxon>
        <taxon>Culicinae</taxon>
        <taxon>Aedini</taxon>
        <taxon>Aedes</taxon>
        <taxon>Stegomyia</taxon>
    </lineage>
</organism>
<dbReference type="InterPro" id="IPR001810">
    <property type="entry name" value="F-box_dom"/>
</dbReference>
<dbReference type="OrthoDB" id="27842at2759"/>
<dbReference type="InterPro" id="IPR036047">
    <property type="entry name" value="F-box-like_dom_sf"/>
</dbReference>
<dbReference type="Gene3D" id="1.20.1280.50">
    <property type="match status" value="1"/>
</dbReference>
<dbReference type="SUPFAM" id="SSF52058">
    <property type="entry name" value="L domain-like"/>
    <property type="match status" value="1"/>
</dbReference>
<dbReference type="PANTHER" id="PTHR13318">
    <property type="entry name" value="PARTNER OF PAIRED, ISOFORM B-RELATED"/>
    <property type="match status" value="1"/>
</dbReference>
<dbReference type="SMART" id="SM00256">
    <property type="entry name" value="FBOX"/>
    <property type="match status" value="1"/>
</dbReference>
<dbReference type="SMART" id="SM00367">
    <property type="entry name" value="LRR_CC"/>
    <property type="match status" value="3"/>
</dbReference>